<dbReference type="Proteomes" id="UP000283210">
    <property type="component" value="Chromosome 21"/>
</dbReference>
<feature type="transmembrane region" description="Helical" evidence="9">
    <location>
        <begin position="53"/>
        <end position="72"/>
    </location>
</feature>
<keyword evidence="11" id="KW-1185">Reference proteome</keyword>
<evidence type="ECO:0000256" key="7">
    <source>
        <dbReference type="ARBA" id="ARBA00023136"/>
    </source>
</evidence>
<protein>
    <submittedName>
        <fullName evidence="10">Uncharacterized protein</fullName>
    </submittedName>
</protein>
<keyword evidence="3" id="KW-0813">Transport</keyword>
<dbReference type="AlphaFoldDB" id="A0A3S2NSV9"/>
<keyword evidence="5 9" id="KW-1133">Transmembrane helix</keyword>
<dbReference type="Pfam" id="PF14798">
    <property type="entry name" value="Ca_hom_mod"/>
    <property type="match status" value="1"/>
</dbReference>
<name>A0A3S2NSV9_ORYJA</name>
<evidence type="ECO:0000256" key="1">
    <source>
        <dbReference type="ARBA" id="ARBA00004141"/>
    </source>
</evidence>
<dbReference type="InterPro" id="IPR029569">
    <property type="entry name" value="CALHM"/>
</dbReference>
<dbReference type="OrthoDB" id="8813775at2759"/>
<sequence>MRLSPDLIWRSLQKIGRAVSLFLLLVVTFFLQHIFEMDFVCSCESGQHVNDVVYVLFPSIILTLVLVIVEFFSQRRYFLTADCFTYCGTCEHLWCTSKCCSYFCLSFWKTVFQYIRLTALWTAMVLFDGDWYFCLKTNSNPDQTGLPCKTNLTYEEERIRDSYKTDSLDIGLGVGCLFLLLWSIVAYVVPRVGPTCCSRSFPYFKTKYEKILSEEINSYIEENLKEIAKSKAEQMCKPAIEVIKNYELFLRNAVSENDVSKVWGKISDTDFLLNCQKTSSESRPE</sequence>
<reference evidence="10 11" key="2">
    <citation type="submission" date="2019-01" db="EMBL/GenBank/DDBJ databases">
        <title>A chromosome length genome reference of the Java medaka (oryzias javanicus).</title>
        <authorList>
            <person name="Herpin A."/>
            <person name="Takehana Y."/>
            <person name="Naruse K."/>
            <person name="Ansai S."/>
            <person name="Kawaguchi M."/>
        </authorList>
    </citation>
    <scope>NUCLEOTIDE SEQUENCE [LARGE SCALE GENOMIC DNA]</scope>
    <source>
        <strain evidence="10">RS831</strain>
        <tissue evidence="10">Whole body</tissue>
    </source>
</reference>
<gene>
    <name evidence="10" type="ORF">OJAV_G00210060</name>
</gene>
<dbReference type="GO" id="GO:0016020">
    <property type="term" value="C:membrane"/>
    <property type="evidence" value="ECO:0007669"/>
    <property type="project" value="UniProtKB-SubCell"/>
</dbReference>
<evidence type="ECO:0000256" key="2">
    <source>
        <dbReference type="ARBA" id="ARBA00008497"/>
    </source>
</evidence>
<evidence type="ECO:0000256" key="6">
    <source>
        <dbReference type="ARBA" id="ARBA00023065"/>
    </source>
</evidence>
<evidence type="ECO:0000256" key="8">
    <source>
        <dbReference type="ARBA" id="ARBA00023303"/>
    </source>
</evidence>
<evidence type="ECO:0000256" key="5">
    <source>
        <dbReference type="ARBA" id="ARBA00022989"/>
    </source>
</evidence>
<evidence type="ECO:0000256" key="4">
    <source>
        <dbReference type="ARBA" id="ARBA00022692"/>
    </source>
</evidence>
<proteinExistence type="inferred from homology"/>
<keyword evidence="8" id="KW-0407">Ion channel</keyword>
<dbReference type="EMBL" id="CM012457">
    <property type="protein sequence ID" value="RVE58515.1"/>
    <property type="molecule type" value="Genomic_DNA"/>
</dbReference>
<evidence type="ECO:0000256" key="9">
    <source>
        <dbReference type="SAM" id="Phobius"/>
    </source>
</evidence>
<evidence type="ECO:0000313" key="10">
    <source>
        <dbReference type="EMBL" id="RVE58515.1"/>
    </source>
</evidence>
<dbReference type="GO" id="GO:1904669">
    <property type="term" value="P:ATP export"/>
    <property type="evidence" value="ECO:0007669"/>
    <property type="project" value="UniProtKB-ARBA"/>
</dbReference>
<dbReference type="GO" id="GO:0034220">
    <property type="term" value="P:monoatomic ion transmembrane transport"/>
    <property type="evidence" value="ECO:0007669"/>
    <property type="project" value="UniProtKB-KW"/>
</dbReference>
<comment type="similarity">
    <text evidence="2">Belongs to the CALHM family.</text>
</comment>
<keyword evidence="4 9" id="KW-0812">Transmembrane</keyword>
<keyword evidence="6" id="KW-0406">Ion transport</keyword>
<keyword evidence="7 9" id="KW-0472">Membrane</keyword>
<reference evidence="10 11" key="1">
    <citation type="submission" date="2018-11" db="EMBL/GenBank/DDBJ databases">
        <authorList>
            <person name="Lopez-Roques C."/>
            <person name="Donnadieu C."/>
            <person name="Bouchez O."/>
            <person name="Klopp C."/>
            <person name="Cabau C."/>
            <person name="Zahm M."/>
        </authorList>
    </citation>
    <scope>NUCLEOTIDE SEQUENCE [LARGE SCALE GENOMIC DNA]</scope>
    <source>
        <strain evidence="10">RS831</strain>
        <tissue evidence="10">Whole body</tissue>
    </source>
</reference>
<comment type="subcellular location">
    <subcellularLocation>
        <location evidence="1">Membrane</location>
        <topology evidence="1">Multi-pass membrane protein</topology>
    </subcellularLocation>
</comment>
<accession>A0A3S2NSV9</accession>
<feature type="transmembrane region" description="Helical" evidence="9">
    <location>
        <begin position="168"/>
        <end position="189"/>
    </location>
</feature>
<evidence type="ECO:0000256" key="3">
    <source>
        <dbReference type="ARBA" id="ARBA00022448"/>
    </source>
</evidence>
<organism evidence="10 11">
    <name type="scientific">Oryzias javanicus</name>
    <name type="common">Javanese ricefish</name>
    <name type="synonym">Aplocheilus javanicus</name>
    <dbReference type="NCBI Taxonomy" id="123683"/>
    <lineage>
        <taxon>Eukaryota</taxon>
        <taxon>Metazoa</taxon>
        <taxon>Chordata</taxon>
        <taxon>Craniata</taxon>
        <taxon>Vertebrata</taxon>
        <taxon>Euteleostomi</taxon>
        <taxon>Actinopterygii</taxon>
        <taxon>Neopterygii</taxon>
        <taxon>Teleostei</taxon>
        <taxon>Neoteleostei</taxon>
        <taxon>Acanthomorphata</taxon>
        <taxon>Ovalentaria</taxon>
        <taxon>Atherinomorphae</taxon>
        <taxon>Beloniformes</taxon>
        <taxon>Adrianichthyidae</taxon>
        <taxon>Oryziinae</taxon>
        <taxon>Oryzias</taxon>
    </lineage>
</organism>
<evidence type="ECO:0000313" key="11">
    <source>
        <dbReference type="Proteomes" id="UP000283210"/>
    </source>
</evidence>